<proteinExistence type="predicted"/>
<gene>
    <name evidence="1" type="ORF">AAWM_07317</name>
</gene>
<dbReference type="Proteomes" id="UP000286921">
    <property type="component" value="Unassembled WGS sequence"/>
</dbReference>
<reference evidence="1 2" key="1">
    <citation type="submission" date="2016-09" db="EMBL/GenBank/DDBJ databases">
        <title>Aspergillus awamori IFM 58123T.</title>
        <authorList>
            <person name="Kusuya Y."/>
            <person name="Shimizu M."/>
            <person name="Takahashi H."/>
            <person name="Yaguchi T."/>
        </authorList>
    </citation>
    <scope>NUCLEOTIDE SEQUENCE [LARGE SCALE GENOMIC DNA]</scope>
    <source>
        <strain evidence="1 2">IFM 58123</strain>
    </source>
</reference>
<dbReference type="EMBL" id="BDHI01000017">
    <property type="protein sequence ID" value="GCB24432.1"/>
    <property type="molecule type" value="Genomic_DNA"/>
</dbReference>
<evidence type="ECO:0000313" key="1">
    <source>
        <dbReference type="EMBL" id="GCB24432.1"/>
    </source>
</evidence>
<name>A0A401KYZ4_ASPAW</name>
<sequence length="98" mass="10226">MGRNNATCEKPSSSVPKGTCCQTAVKSPLLIGSPSFLLDSHQLTSTLQAMCGSMVMTHASEGECKARAHLLMLEPHAACGNMGSGNSLADFYPKTPPS</sequence>
<protein>
    <submittedName>
        <fullName evidence="1">Uncharacterized protein</fullName>
    </submittedName>
</protein>
<accession>A0A401KYZ4</accession>
<keyword evidence="2" id="KW-1185">Reference proteome</keyword>
<organism evidence="1 2">
    <name type="scientific">Aspergillus awamori</name>
    <name type="common">Black koji mold</name>
    <dbReference type="NCBI Taxonomy" id="105351"/>
    <lineage>
        <taxon>Eukaryota</taxon>
        <taxon>Fungi</taxon>
        <taxon>Dikarya</taxon>
        <taxon>Ascomycota</taxon>
        <taxon>Pezizomycotina</taxon>
        <taxon>Eurotiomycetes</taxon>
        <taxon>Eurotiomycetidae</taxon>
        <taxon>Eurotiales</taxon>
        <taxon>Aspergillaceae</taxon>
        <taxon>Aspergillus</taxon>
    </lineage>
</organism>
<evidence type="ECO:0000313" key="2">
    <source>
        <dbReference type="Proteomes" id="UP000286921"/>
    </source>
</evidence>
<dbReference type="AlphaFoldDB" id="A0A401KYZ4"/>
<comment type="caution">
    <text evidence="1">The sequence shown here is derived from an EMBL/GenBank/DDBJ whole genome shotgun (WGS) entry which is preliminary data.</text>
</comment>